<dbReference type="SUPFAM" id="SSF56672">
    <property type="entry name" value="DNA/RNA polymerases"/>
    <property type="match status" value="1"/>
</dbReference>
<dbReference type="OrthoDB" id="1300370at2759"/>
<dbReference type="Pfam" id="PF07727">
    <property type="entry name" value="RVT_2"/>
    <property type="match status" value="1"/>
</dbReference>
<dbReference type="InterPro" id="IPR043502">
    <property type="entry name" value="DNA/RNA_pol_sf"/>
</dbReference>
<organism evidence="2">
    <name type="scientific">Nicotiana tabacum</name>
    <name type="common">Common tobacco</name>
    <dbReference type="NCBI Taxonomy" id="4097"/>
    <lineage>
        <taxon>Eukaryota</taxon>
        <taxon>Viridiplantae</taxon>
        <taxon>Streptophyta</taxon>
        <taxon>Embryophyta</taxon>
        <taxon>Tracheophyta</taxon>
        <taxon>Spermatophyta</taxon>
        <taxon>Magnoliopsida</taxon>
        <taxon>eudicotyledons</taxon>
        <taxon>Gunneridae</taxon>
        <taxon>Pentapetalae</taxon>
        <taxon>asterids</taxon>
        <taxon>lamiids</taxon>
        <taxon>Solanales</taxon>
        <taxon>Solanaceae</taxon>
        <taxon>Nicotianoideae</taxon>
        <taxon>Nicotianeae</taxon>
        <taxon>Nicotiana</taxon>
    </lineage>
</organism>
<dbReference type="PANTHER" id="PTHR11439">
    <property type="entry name" value="GAG-POL-RELATED RETROTRANSPOSON"/>
    <property type="match status" value="1"/>
</dbReference>
<name>A0A1S3YZK8_TOBAC</name>
<feature type="domain" description="Reverse transcriptase Ty1/copia-type" evidence="1">
    <location>
        <begin position="2"/>
        <end position="106"/>
    </location>
</feature>
<sequence length="242" mass="27934">MKLTEVLLQMEFKQSHYDYSLFIREANGDTIIILVYMDDLLITRNNDKSLHDTRTELQKKFKIKDLGKLKYFLGTEFARSKEGILMCQRKYALELISETCLGGAKSSGTQLELNRKLTSVEYDKCIQSTSQEGDQKLKEPSCYHRLVGRLLYLTMTRPDIAFVVQVLSQYMHCPKMSYMEESRKSVTGYLVKFGNALVYWKSKKQMTVSRSSADAEFRSMASCAIEVTWMIGLFKELGVKIQ</sequence>
<evidence type="ECO:0000313" key="2">
    <source>
        <dbReference type="RefSeq" id="XP_016457629.1"/>
    </source>
</evidence>
<dbReference type="STRING" id="4097.A0A1S3YZK8"/>
<dbReference type="RefSeq" id="XP_016457629.1">
    <property type="nucleotide sequence ID" value="XM_016602143.1"/>
</dbReference>
<dbReference type="AlphaFoldDB" id="A0A1S3YZK8"/>
<proteinExistence type="predicted"/>
<dbReference type="KEGG" id="nta:107781445"/>
<reference evidence="2" key="1">
    <citation type="submission" date="2025-08" db="UniProtKB">
        <authorList>
            <consortium name="RefSeq"/>
        </authorList>
    </citation>
    <scope>IDENTIFICATION</scope>
</reference>
<gene>
    <name evidence="2" type="primary">LOC107781445</name>
</gene>
<evidence type="ECO:0000259" key="1">
    <source>
        <dbReference type="Pfam" id="PF07727"/>
    </source>
</evidence>
<dbReference type="InterPro" id="IPR013103">
    <property type="entry name" value="RVT_2"/>
</dbReference>
<protein>
    <submittedName>
        <fullName evidence="2">Uncharacterized mitochondrial protein AtMg00810-like</fullName>
    </submittedName>
</protein>
<dbReference type="PANTHER" id="PTHR11439:SF519">
    <property type="entry name" value="REVERSE TRANSCRIPTASE TY1_COPIA-TYPE DOMAIN-CONTAINING PROTEIN"/>
    <property type="match status" value="1"/>
</dbReference>
<dbReference type="CDD" id="cd09272">
    <property type="entry name" value="RNase_HI_RT_Ty1"/>
    <property type="match status" value="1"/>
</dbReference>
<dbReference type="PaxDb" id="4097-A0A1S3YZK8"/>
<accession>A0A1S3YZK8</accession>